<evidence type="ECO:0000313" key="5">
    <source>
        <dbReference type="Proteomes" id="UP000749311"/>
    </source>
</evidence>
<protein>
    <recommendedName>
        <fullName evidence="6">Growth inhibitor PemK</fullName>
    </recommendedName>
</protein>
<dbReference type="Pfam" id="PF02452">
    <property type="entry name" value="PemK_toxin"/>
    <property type="match status" value="1"/>
</dbReference>
<comment type="similarity">
    <text evidence="1">Belongs to the PemK/MazF family.</text>
</comment>
<dbReference type="RefSeq" id="WP_167170421.1">
    <property type="nucleotide sequence ID" value="NZ_BAAAOO010000004.1"/>
</dbReference>
<accession>A0ABX0SNH5</accession>
<sequence length="178" mass="20032">MTTFPWRPILRAVERLIRDQARSTRTQAGARPRTAASPARTSQASPRDFDGCPDMAFGTQGPGGHASGEIVWTWVPYEEDHTQGKDRPVLLIGSDASWLLGLPCTSKDHDRDEEQERRAGRYWVDIGTGPWDAKRRPSEVRTDRIVRVAPADIRRTAGSVTQRVFGTVTEQVRVHWDD</sequence>
<dbReference type="EMBL" id="JAAMOZ010000003">
    <property type="protein sequence ID" value="NIH58297.1"/>
    <property type="molecule type" value="Genomic_DNA"/>
</dbReference>
<dbReference type="Gene3D" id="2.30.30.110">
    <property type="match status" value="1"/>
</dbReference>
<dbReference type="SUPFAM" id="SSF50118">
    <property type="entry name" value="Cell growth inhibitor/plasmid maintenance toxic component"/>
    <property type="match status" value="1"/>
</dbReference>
<evidence type="ECO:0000256" key="2">
    <source>
        <dbReference type="ARBA" id="ARBA00022649"/>
    </source>
</evidence>
<evidence type="ECO:0000256" key="1">
    <source>
        <dbReference type="ARBA" id="ARBA00007521"/>
    </source>
</evidence>
<proteinExistence type="inferred from homology"/>
<gene>
    <name evidence="4" type="ORF">FB473_002992</name>
</gene>
<evidence type="ECO:0000313" key="4">
    <source>
        <dbReference type="EMBL" id="NIH58297.1"/>
    </source>
</evidence>
<dbReference type="Proteomes" id="UP000749311">
    <property type="component" value="Unassembled WGS sequence"/>
</dbReference>
<evidence type="ECO:0008006" key="6">
    <source>
        <dbReference type="Google" id="ProtNLM"/>
    </source>
</evidence>
<feature type="compositionally biased region" description="Low complexity" evidence="3">
    <location>
        <begin position="30"/>
        <end position="42"/>
    </location>
</feature>
<reference evidence="4 5" key="1">
    <citation type="submission" date="2020-02" db="EMBL/GenBank/DDBJ databases">
        <title>Sequencing the genomes of 1000 actinobacteria strains.</title>
        <authorList>
            <person name="Klenk H.-P."/>
        </authorList>
    </citation>
    <scope>NUCLEOTIDE SEQUENCE [LARGE SCALE GENOMIC DNA]</scope>
    <source>
        <strain evidence="4 5">DSM 19609</strain>
    </source>
</reference>
<name>A0ABX0SNH5_9ACTN</name>
<dbReference type="InterPro" id="IPR003477">
    <property type="entry name" value="PemK-like"/>
</dbReference>
<comment type="caution">
    <text evidence="4">The sequence shown here is derived from an EMBL/GenBank/DDBJ whole genome shotgun (WGS) entry which is preliminary data.</text>
</comment>
<evidence type="ECO:0000256" key="3">
    <source>
        <dbReference type="SAM" id="MobiDB-lite"/>
    </source>
</evidence>
<feature type="region of interest" description="Disordered" evidence="3">
    <location>
        <begin position="20"/>
        <end position="58"/>
    </location>
</feature>
<keyword evidence="5" id="KW-1185">Reference proteome</keyword>
<dbReference type="InterPro" id="IPR011067">
    <property type="entry name" value="Plasmid_toxin/cell-grow_inhib"/>
</dbReference>
<organism evidence="4 5">
    <name type="scientific">Brooklawnia cerclae</name>
    <dbReference type="NCBI Taxonomy" id="349934"/>
    <lineage>
        <taxon>Bacteria</taxon>
        <taxon>Bacillati</taxon>
        <taxon>Actinomycetota</taxon>
        <taxon>Actinomycetes</taxon>
        <taxon>Propionibacteriales</taxon>
        <taxon>Propionibacteriaceae</taxon>
        <taxon>Brooklawnia</taxon>
    </lineage>
</organism>
<keyword evidence="2" id="KW-1277">Toxin-antitoxin system</keyword>